<dbReference type="RefSeq" id="WP_345132948.1">
    <property type="nucleotide sequence ID" value="NZ_BAABAT010000022.1"/>
</dbReference>
<comment type="caution">
    <text evidence="1">The sequence shown here is derived from an EMBL/GenBank/DDBJ whole genome shotgun (WGS) entry which is preliminary data.</text>
</comment>
<gene>
    <name evidence="1" type="ORF">GCM10022255_066750</name>
</gene>
<accession>A0ABP8DH52</accession>
<protein>
    <submittedName>
        <fullName evidence="1">Uncharacterized protein</fullName>
    </submittedName>
</protein>
<keyword evidence="2" id="KW-1185">Reference proteome</keyword>
<name>A0ABP8DH52_9ACTN</name>
<dbReference type="Proteomes" id="UP001500620">
    <property type="component" value="Unassembled WGS sequence"/>
</dbReference>
<sequence>MTDDDRDLQHLAETEHLGHEFATGGLELAYDDSAPAPDLPPPGAPVSVVRTVRLPFQVDAEVVTLAAERGVALSVLLRDLITAGLEATTGTTPDPVTELRRSLDVAQRAAAALAADRHRNAA</sequence>
<evidence type="ECO:0000313" key="2">
    <source>
        <dbReference type="Proteomes" id="UP001500620"/>
    </source>
</evidence>
<proteinExistence type="predicted"/>
<evidence type="ECO:0000313" key="1">
    <source>
        <dbReference type="EMBL" id="GAA4255931.1"/>
    </source>
</evidence>
<reference evidence="2" key="1">
    <citation type="journal article" date="2019" name="Int. J. Syst. Evol. Microbiol.">
        <title>The Global Catalogue of Microorganisms (GCM) 10K type strain sequencing project: providing services to taxonomists for standard genome sequencing and annotation.</title>
        <authorList>
            <consortium name="The Broad Institute Genomics Platform"/>
            <consortium name="The Broad Institute Genome Sequencing Center for Infectious Disease"/>
            <person name="Wu L."/>
            <person name="Ma J."/>
        </authorList>
    </citation>
    <scope>NUCLEOTIDE SEQUENCE [LARGE SCALE GENOMIC DNA]</scope>
    <source>
        <strain evidence="2">JCM 17441</strain>
    </source>
</reference>
<organism evidence="1 2">
    <name type="scientific">Dactylosporangium darangshiense</name>
    <dbReference type="NCBI Taxonomy" id="579108"/>
    <lineage>
        <taxon>Bacteria</taxon>
        <taxon>Bacillati</taxon>
        <taxon>Actinomycetota</taxon>
        <taxon>Actinomycetes</taxon>
        <taxon>Micromonosporales</taxon>
        <taxon>Micromonosporaceae</taxon>
        <taxon>Dactylosporangium</taxon>
    </lineage>
</organism>
<dbReference type="EMBL" id="BAABAT010000022">
    <property type="protein sequence ID" value="GAA4255931.1"/>
    <property type="molecule type" value="Genomic_DNA"/>
</dbReference>